<reference evidence="4" key="1">
    <citation type="journal article" date="2023" name="Nat. Commun.">
        <title>Diploid and tetraploid genomes of Acorus and the evolution of monocots.</title>
        <authorList>
            <person name="Ma L."/>
            <person name="Liu K.W."/>
            <person name="Li Z."/>
            <person name="Hsiao Y.Y."/>
            <person name="Qi Y."/>
            <person name="Fu T."/>
            <person name="Tang G.D."/>
            <person name="Zhang D."/>
            <person name="Sun W.H."/>
            <person name="Liu D.K."/>
            <person name="Li Y."/>
            <person name="Chen G.Z."/>
            <person name="Liu X.D."/>
            <person name="Liao X.Y."/>
            <person name="Jiang Y.T."/>
            <person name="Yu X."/>
            <person name="Hao Y."/>
            <person name="Huang J."/>
            <person name="Zhao X.W."/>
            <person name="Ke S."/>
            <person name="Chen Y.Y."/>
            <person name="Wu W.L."/>
            <person name="Hsu J.L."/>
            <person name="Lin Y.F."/>
            <person name="Huang M.D."/>
            <person name="Li C.Y."/>
            <person name="Huang L."/>
            <person name="Wang Z.W."/>
            <person name="Zhao X."/>
            <person name="Zhong W.Y."/>
            <person name="Peng D.H."/>
            <person name="Ahmad S."/>
            <person name="Lan S."/>
            <person name="Zhang J.S."/>
            <person name="Tsai W.C."/>
            <person name="Van de Peer Y."/>
            <person name="Liu Z.J."/>
        </authorList>
    </citation>
    <scope>NUCLEOTIDE SEQUENCE</scope>
    <source>
        <strain evidence="4">CP</strain>
    </source>
</reference>
<name>A0AAV9DLJ9_ACOCL</name>
<feature type="compositionally biased region" description="Basic and acidic residues" evidence="1">
    <location>
        <begin position="542"/>
        <end position="557"/>
    </location>
</feature>
<dbReference type="PANTHER" id="PTHR21726:SF61">
    <property type="entry name" value="DNAA INITIATOR-ASSOCIATING PROTEIN"/>
    <property type="match status" value="1"/>
</dbReference>
<feature type="compositionally biased region" description="Low complexity" evidence="1">
    <location>
        <begin position="314"/>
        <end position="328"/>
    </location>
</feature>
<proteinExistence type="predicted"/>
<keyword evidence="5" id="KW-1185">Reference proteome</keyword>
<gene>
    <name evidence="4" type="ORF">QJS10_CPB12g00399</name>
</gene>
<dbReference type="Pfam" id="PF14309">
    <property type="entry name" value="DUF4378"/>
    <property type="match status" value="1"/>
</dbReference>
<reference evidence="4" key="2">
    <citation type="submission" date="2023-06" db="EMBL/GenBank/DDBJ databases">
        <authorList>
            <person name="Ma L."/>
            <person name="Liu K.-W."/>
            <person name="Li Z."/>
            <person name="Hsiao Y.-Y."/>
            <person name="Qi Y."/>
            <person name="Fu T."/>
            <person name="Tang G."/>
            <person name="Zhang D."/>
            <person name="Sun W.-H."/>
            <person name="Liu D.-K."/>
            <person name="Li Y."/>
            <person name="Chen G.-Z."/>
            <person name="Liu X.-D."/>
            <person name="Liao X.-Y."/>
            <person name="Jiang Y.-T."/>
            <person name="Yu X."/>
            <person name="Hao Y."/>
            <person name="Huang J."/>
            <person name="Zhao X.-W."/>
            <person name="Ke S."/>
            <person name="Chen Y.-Y."/>
            <person name="Wu W.-L."/>
            <person name="Hsu J.-L."/>
            <person name="Lin Y.-F."/>
            <person name="Huang M.-D."/>
            <person name="Li C.-Y."/>
            <person name="Huang L."/>
            <person name="Wang Z.-W."/>
            <person name="Zhao X."/>
            <person name="Zhong W.-Y."/>
            <person name="Peng D.-H."/>
            <person name="Ahmad S."/>
            <person name="Lan S."/>
            <person name="Zhang J.-S."/>
            <person name="Tsai W.-C."/>
            <person name="Van De Peer Y."/>
            <person name="Liu Z.-J."/>
        </authorList>
    </citation>
    <scope>NUCLEOTIDE SEQUENCE</scope>
    <source>
        <strain evidence="4">CP</strain>
        <tissue evidence="4">Leaves</tissue>
    </source>
</reference>
<evidence type="ECO:0008006" key="6">
    <source>
        <dbReference type="Google" id="ProtNLM"/>
    </source>
</evidence>
<feature type="compositionally biased region" description="Basic and acidic residues" evidence="1">
    <location>
        <begin position="465"/>
        <end position="486"/>
    </location>
</feature>
<dbReference type="Proteomes" id="UP001180020">
    <property type="component" value="Unassembled WGS sequence"/>
</dbReference>
<feature type="compositionally biased region" description="Basic and acidic residues" evidence="1">
    <location>
        <begin position="369"/>
        <end position="380"/>
    </location>
</feature>
<dbReference type="Pfam" id="PF14383">
    <property type="entry name" value="VARLMGL"/>
    <property type="match status" value="1"/>
</dbReference>
<dbReference type="InterPro" id="IPR032795">
    <property type="entry name" value="DUF3741-assoc"/>
</dbReference>
<evidence type="ECO:0000259" key="3">
    <source>
        <dbReference type="Pfam" id="PF14383"/>
    </source>
</evidence>
<sequence>MNERSSTSTALAVPDKRTTQRPGGCAGIFFQLLDWNRRLAKKKLFSKKLLPPVRSKWVSKKFGGDEKRPKLLLVRFIDYPIDCRRKPWRFPQSKEGGDRCRRFGNGFRSPGLVARLMGLESMPVVRREKSRKPVSESPCGNEKKEEPLEGEGDVCIEKVRHQRPQKLQKTGLFERQAVAKLSTDAVQFRDMLMRSKRQQQQQKHNRLASPVKSPRVFSGRSAARLMEAATRILEPGLQATNRAKSALPYVASHPPPQSFDPLDTIESEKVTSIDGGECVSFEQMNQETSSCRSCGSLLNVSDLGSDVEDMVLENSSSASGTSNGSSSSKLMERDVENTKSAVLRNQHRPESVAVQSKVSIQSKSNDVGIARESHDMRLRNEQQNPSRLRGQCSPLVPEGMTLGATVRQTNVRRNQTHLMKDGTSPGSKLCHGKHRRDSSSESSKDFVTLKRNAIDCHGSRLSSRAPDDCRNDSGRSTLDRTDDSSAKAKVTTRKRRPAYGPQLETSRPSNTSSTRQRSCRRDTSNGKGAGPSVHTMSQNHVKNSESRKRVENNTASGRKEEAFMFTSPMRRGTVERRRGQSEAVNGLKNKPLLDAQSKTLSAPKALAHGQDTIGALLERKIRELSCSESGGLATGDALAVRSTAAILQELISALTAERPEAEDNGHDNGYDCQTGFSMNDNPCYESLDMSYPQMLNVSRKSQEGTKMDTFVELPHAKEPDQPSPVSILEASFSNESSLSGSLNSSSGLDLQLGFTERLCHISQPYELDADLLDSAISTKISRFGLENVNVLGDVPKSEISAASEVEPEGNELSYVGKVVANAELLFDNISQCDPDRREYFLIDPSLLDALEAVVDSSWIYPSSDLHLAEAKNGDKLRRFLFDCMIDYLDMKYSHCCNSGYKAWARLPLFFNREDLPGEVFEEIRKWREMSSRFLDEILEWEMSHSTGKWTGFETEAFEAGSEIERDILHTLVDEMVVDLWQQ</sequence>
<protein>
    <recommendedName>
        <fullName evidence="6">DUF4378 domain-containing protein</fullName>
    </recommendedName>
</protein>
<evidence type="ECO:0000256" key="1">
    <source>
        <dbReference type="SAM" id="MobiDB-lite"/>
    </source>
</evidence>
<feature type="region of interest" description="Disordered" evidence="1">
    <location>
        <begin position="313"/>
        <end position="397"/>
    </location>
</feature>
<feature type="compositionally biased region" description="Basic and acidic residues" evidence="1">
    <location>
        <begin position="437"/>
        <end position="446"/>
    </location>
</feature>
<accession>A0AAV9DLJ9</accession>
<feature type="region of interest" description="Disordered" evidence="1">
    <location>
        <begin position="127"/>
        <end position="147"/>
    </location>
</feature>
<evidence type="ECO:0000259" key="2">
    <source>
        <dbReference type="Pfam" id="PF14309"/>
    </source>
</evidence>
<dbReference type="AlphaFoldDB" id="A0AAV9DLJ9"/>
<evidence type="ECO:0000313" key="5">
    <source>
        <dbReference type="Proteomes" id="UP001180020"/>
    </source>
</evidence>
<feature type="compositionally biased region" description="Polar residues" evidence="1">
    <location>
        <begin position="353"/>
        <end position="365"/>
    </location>
</feature>
<dbReference type="PANTHER" id="PTHR21726">
    <property type="entry name" value="PHOSPHATIDYLINOSITOL N-ACETYLGLUCOSAMINYLTRANSFERASE SUBUNIT P DOWN SYNDROME CRITICAL REGION PROTEIN 5 -RELATED"/>
    <property type="match status" value="1"/>
</dbReference>
<dbReference type="EMBL" id="JAUJYO010000012">
    <property type="protein sequence ID" value="KAK1302556.1"/>
    <property type="molecule type" value="Genomic_DNA"/>
</dbReference>
<feature type="domain" description="DUF3741" evidence="3">
    <location>
        <begin position="104"/>
        <end position="124"/>
    </location>
</feature>
<feature type="region of interest" description="Disordered" evidence="1">
    <location>
        <begin position="458"/>
        <end position="557"/>
    </location>
</feature>
<evidence type="ECO:0000313" key="4">
    <source>
        <dbReference type="EMBL" id="KAK1302556.1"/>
    </source>
</evidence>
<feature type="compositionally biased region" description="Polar residues" evidence="1">
    <location>
        <begin position="503"/>
        <end position="516"/>
    </location>
</feature>
<feature type="domain" description="DUF4378" evidence="2">
    <location>
        <begin position="811"/>
        <end position="974"/>
    </location>
</feature>
<organism evidence="4 5">
    <name type="scientific">Acorus calamus</name>
    <name type="common">Sweet flag</name>
    <dbReference type="NCBI Taxonomy" id="4465"/>
    <lineage>
        <taxon>Eukaryota</taxon>
        <taxon>Viridiplantae</taxon>
        <taxon>Streptophyta</taxon>
        <taxon>Embryophyta</taxon>
        <taxon>Tracheophyta</taxon>
        <taxon>Spermatophyta</taxon>
        <taxon>Magnoliopsida</taxon>
        <taxon>Liliopsida</taxon>
        <taxon>Acoraceae</taxon>
        <taxon>Acorus</taxon>
    </lineage>
</organism>
<dbReference type="InterPro" id="IPR025486">
    <property type="entry name" value="DUF4378"/>
</dbReference>
<feature type="region of interest" description="Disordered" evidence="1">
    <location>
        <begin position="414"/>
        <end position="446"/>
    </location>
</feature>
<comment type="caution">
    <text evidence="4">The sequence shown here is derived from an EMBL/GenBank/DDBJ whole genome shotgun (WGS) entry which is preliminary data.</text>
</comment>